<feature type="transmembrane region" description="Helical" evidence="6">
    <location>
        <begin position="31"/>
        <end position="54"/>
    </location>
</feature>
<reference evidence="8 9" key="1">
    <citation type="submission" date="2020-03" db="EMBL/GenBank/DDBJ databases">
        <title>Whole genome shotgun sequence of Phytohabitans houttuyneae NBRC 108639.</title>
        <authorList>
            <person name="Komaki H."/>
            <person name="Tamura T."/>
        </authorList>
    </citation>
    <scope>NUCLEOTIDE SEQUENCE [LARGE SCALE GENOMIC DNA]</scope>
    <source>
        <strain evidence="8 9">NBRC 108639</strain>
    </source>
</reference>
<dbReference type="Pfam" id="PF06271">
    <property type="entry name" value="RDD"/>
    <property type="match status" value="1"/>
</dbReference>
<sequence>MRPPQPPPALSPAGQPLASFADRFLAYLIDYAVLFCVTLVLALPAVVILFFSIAPDLLEVQPDGTPVEPDFMDFFVPLLLIELGLFLVLLVLSYVYYVEMLLRSGQTLGKRAMKIKVVPLDPDAKLTRGAAAKRWLVSYVATSFLPGLIYVDGLWQLWDKPYQQCLHDKFAGTVVVKVPA</sequence>
<comment type="caution">
    <text evidence="8">The sequence shown here is derived from an EMBL/GenBank/DDBJ whole genome shotgun (WGS) entry which is preliminary data.</text>
</comment>
<keyword evidence="2" id="KW-1003">Cell membrane</keyword>
<reference evidence="8 9" key="2">
    <citation type="submission" date="2020-03" db="EMBL/GenBank/DDBJ databases">
        <authorList>
            <person name="Ichikawa N."/>
            <person name="Kimura A."/>
            <person name="Kitahashi Y."/>
            <person name="Uohara A."/>
        </authorList>
    </citation>
    <scope>NUCLEOTIDE SEQUENCE [LARGE SCALE GENOMIC DNA]</scope>
    <source>
        <strain evidence="8 9">NBRC 108639</strain>
    </source>
</reference>
<evidence type="ECO:0000256" key="3">
    <source>
        <dbReference type="ARBA" id="ARBA00022692"/>
    </source>
</evidence>
<keyword evidence="4 6" id="KW-1133">Transmembrane helix</keyword>
<evidence type="ECO:0000256" key="4">
    <source>
        <dbReference type="ARBA" id="ARBA00022989"/>
    </source>
</evidence>
<feature type="domain" description="RDD" evidence="7">
    <location>
        <begin position="17"/>
        <end position="172"/>
    </location>
</feature>
<evidence type="ECO:0000256" key="5">
    <source>
        <dbReference type="ARBA" id="ARBA00023136"/>
    </source>
</evidence>
<accession>A0A6V8KHL4</accession>
<gene>
    <name evidence="8" type="ORF">Phou_044050</name>
</gene>
<proteinExistence type="predicted"/>
<evidence type="ECO:0000256" key="6">
    <source>
        <dbReference type="SAM" id="Phobius"/>
    </source>
</evidence>
<evidence type="ECO:0000313" key="9">
    <source>
        <dbReference type="Proteomes" id="UP000482800"/>
    </source>
</evidence>
<evidence type="ECO:0000259" key="7">
    <source>
        <dbReference type="Pfam" id="PF06271"/>
    </source>
</evidence>
<dbReference type="InterPro" id="IPR051791">
    <property type="entry name" value="Pra-immunoreactive"/>
</dbReference>
<name>A0A6V8KHL4_9ACTN</name>
<keyword evidence="5 6" id="KW-0472">Membrane</keyword>
<dbReference type="PANTHER" id="PTHR36115:SF4">
    <property type="entry name" value="MEMBRANE PROTEIN"/>
    <property type="match status" value="1"/>
</dbReference>
<feature type="transmembrane region" description="Helical" evidence="6">
    <location>
        <begin position="135"/>
        <end position="158"/>
    </location>
</feature>
<dbReference type="EMBL" id="BLPF01000001">
    <property type="protein sequence ID" value="GFJ80225.1"/>
    <property type="molecule type" value="Genomic_DNA"/>
</dbReference>
<organism evidence="8 9">
    <name type="scientific">Phytohabitans houttuyneae</name>
    <dbReference type="NCBI Taxonomy" id="1076126"/>
    <lineage>
        <taxon>Bacteria</taxon>
        <taxon>Bacillati</taxon>
        <taxon>Actinomycetota</taxon>
        <taxon>Actinomycetes</taxon>
        <taxon>Micromonosporales</taxon>
        <taxon>Micromonosporaceae</taxon>
    </lineage>
</organism>
<dbReference type="PANTHER" id="PTHR36115">
    <property type="entry name" value="PROLINE-RICH ANTIGEN HOMOLOG-RELATED"/>
    <property type="match status" value="1"/>
</dbReference>
<evidence type="ECO:0000313" key="8">
    <source>
        <dbReference type="EMBL" id="GFJ80225.1"/>
    </source>
</evidence>
<comment type="subcellular location">
    <subcellularLocation>
        <location evidence="1">Cell membrane</location>
        <topology evidence="1">Multi-pass membrane protein</topology>
    </subcellularLocation>
</comment>
<protein>
    <submittedName>
        <fullName evidence="8">RDD family protein</fullName>
    </submittedName>
</protein>
<evidence type="ECO:0000256" key="1">
    <source>
        <dbReference type="ARBA" id="ARBA00004651"/>
    </source>
</evidence>
<dbReference type="AlphaFoldDB" id="A0A6V8KHL4"/>
<feature type="transmembrane region" description="Helical" evidence="6">
    <location>
        <begin position="74"/>
        <end position="97"/>
    </location>
</feature>
<keyword evidence="9" id="KW-1185">Reference proteome</keyword>
<evidence type="ECO:0000256" key="2">
    <source>
        <dbReference type="ARBA" id="ARBA00022475"/>
    </source>
</evidence>
<dbReference type="Proteomes" id="UP000482800">
    <property type="component" value="Unassembled WGS sequence"/>
</dbReference>
<dbReference type="InterPro" id="IPR010432">
    <property type="entry name" value="RDD"/>
</dbReference>
<dbReference type="GO" id="GO:0005886">
    <property type="term" value="C:plasma membrane"/>
    <property type="evidence" value="ECO:0007669"/>
    <property type="project" value="UniProtKB-SubCell"/>
</dbReference>
<keyword evidence="3 6" id="KW-0812">Transmembrane</keyword>